<gene>
    <name evidence="15" type="primary">100636565</name>
</gene>
<dbReference type="GO" id="GO:0005730">
    <property type="term" value="C:nucleolus"/>
    <property type="evidence" value="ECO:0007669"/>
    <property type="project" value="TreeGrafter"/>
</dbReference>
<feature type="compositionally biased region" description="Basic residues" evidence="13">
    <location>
        <begin position="66"/>
        <end position="77"/>
    </location>
</feature>
<dbReference type="InterPro" id="IPR039994">
    <property type="entry name" value="NO66-like"/>
</dbReference>
<dbReference type="Gene3D" id="3.90.930.40">
    <property type="match status" value="1"/>
</dbReference>
<evidence type="ECO:0000256" key="5">
    <source>
        <dbReference type="ARBA" id="ARBA00022853"/>
    </source>
</evidence>
<evidence type="ECO:0000256" key="11">
    <source>
        <dbReference type="ARBA" id="ARBA00023242"/>
    </source>
</evidence>
<keyword evidence="4 12" id="KW-0479">Metal-binding</keyword>
<dbReference type="Gene3D" id="1.10.10.1500">
    <property type="entry name" value="JmjC domain-containing ribosomal oxygenase (ROX), dimer domain"/>
    <property type="match status" value="1"/>
</dbReference>
<keyword evidence="10 12" id="KW-0804">Transcription</keyword>
<dbReference type="Proteomes" id="UP000007879">
    <property type="component" value="Unassembled WGS sequence"/>
</dbReference>
<dbReference type="PANTHER" id="PTHR13096">
    <property type="entry name" value="MINA53 MYC INDUCED NUCLEAR ANTIGEN"/>
    <property type="match status" value="1"/>
</dbReference>
<keyword evidence="8 12" id="KW-0408">Iron</keyword>
<evidence type="ECO:0000256" key="2">
    <source>
        <dbReference type="ARBA" id="ARBA00010309"/>
    </source>
</evidence>
<dbReference type="AlphaFoldDB" id="A0A1X7VN65"/>
<keyword evidence="9 12" id="KW-0805">Transcription regulation</keyword>
<dbReference type="InterPro" id="IPR003347">
    <property type="entry name" value="JmjC_dom"/>
</dbReference>
<dbReference type="OrthoDB" id="425950at2759"/>
<dbReference type="PANTHER" id="PTHR13096:SF8">
    <property type="entry name" value="RIBOSOMAL OXYGENASE 1"/>
    <property type="match status" value="1"/>
</dbReference>
<dbReference type="Pfam" id="PF08007">
    <property type="entry name" value="JmjC_2"/>
    <property type="match status" value="1"/>
</dbReference>
<name>A0A1X7VN65_AMPQE</name>
<evidence type="ECO:0000256" key="9">
    <source>
        <dbReference type="ARBA" id="ARBA00023015"/>
    </source>
</evidence>
<dbReference type="InParanoid" id="A0A1X7VN65"/>
<organism evidence="15">
    <name type="scientific">Amphimedon queenslandica</name>
    <name type="common">Sponge</name>
    <dbReference type="NCBI Taxonomy" id="400682"/>
    <lineage>
        <taxon>Eukaryota</taxon>
        <taxon>Metazoa</taxon>
        <taxon>Porifera</taxon>
        <taxon>Demospongiae</taxon>
        <taxon>Heteroscleromorpha</taxon>
        <taxon>Haplosclerida</taxon>
        <taxon>Niphatidae</taxon>
        <taxon>Amphimedon</taxon>
    </lineage>
</organism>
<dbReference type="EC" id="1.14.11.-" evidence="12"/>
<proteinExistence type="inferred from homology"/>
<evidence type="ECO:0000256" key="1">
    <source>
        <dbReference type="ARBA" id="ARBA00004123"/>
    </source>
</evidence>
<evidence type="ECO:0000256" key="13">
    <source>
        <dbReference type="SAM" id="MobiDB-lite"/>
    </source>
</evidence>
<evidence type="ECO:0000256" key="3">
    <source>
        <dbReference type="ARBA" id="ARBA00022491"/>
    </source>
</evidence>
<feature type="domain" description="JmjC" evidence="14">
    <location>
        <begin position="230"/>
        <end position="369"/>
    </location>
</feature>
<comment type="function">
    <text evidence="12">Oxygenase that can act as both a histone lysine demethylase and a ribosomal histidine hydroxylase.</text>
</comment>
<comment type="subcellular location">
    <subcellularLocation>
        <location evidence="1 12">Nucleus</location>
    </subcellularLocation>
</comment>
<evidence type="ECO:0000259" key="14">
    <source>
        <dbReference type="PROSITE" id="PS51184"/>
    </source>
</evidence>
<accession>A0A1X7VN65</accession>
<comment type="similarity">
    <text evidence="2">Belongs to the ROX family. NO66 subfamily.</text>
</comment>
<evidence type="ECO:0000256" key="7">
    <source>
        <dbReference type="ARBA" id="ARBA00023002"/>
    </source>
</evidence>
<evidence type="ECO:0000313" key="16">
    <source>
        <dbReference type="Proteomes" id="UP000007879"/>
    </source>
</evidence>
<evidence type="ECO:0000256" key="8">
    <source>
        <dbReference type="ARBA" id="ARBA00023004"/>
    </source>
</evidence>
<dbReference type="GO" id="GO:0051864">
    <property type="term" value="F:histone H3K36 demethylase activity"/>
    <property type="evidence" value="ECO:0007669"/>
    <property type="project" value="TreeGrafter"/>
</dbReference>
<feature type="compositionally biased region" description="Acidic residues" evidence="13">
    <location>
        <begin position="83"/>
        <end position="97"/>
    </location>
</feature>
<evidence type="ECO:0000313" key="15">
    <source>
        <dbReference type="EnsemblMetazoa" id="Aqu2.1.40838_001"/>
    </source>
</evidence>
<dbReference type="FunCoup" id="A0A1X7VN65">
    <property type="interactions" value="344"/>
</dbReference>
<keyword evidence="6 12" id="KW-0223">Dioxygenase</keyword>
<dbReference type="GO" id="GO:0005506">
    <property type="term" value="F:iron ion binding"/>
    <property type="evidence" value="ECO:0007669"/>
    <property type="project" value="UniProtKB-UniRule"/>
</dbReference>
<comment type="cofactor">
    <cofactor evidence="12">
        <name>Fe(2+)</name>
        <dbReference type="ChEBI" id="CHEBI:29033"/>
    </cofactor>
    <text evidence="12">Binds 1 Fe(2+) ion per subunit.</text>
</comment>
<evidence type="ECO:0000256" key="10">
    <source>
        <dbReference type="ARBA" id="ARBA00023163"/>
    </source>
</evidence>
<dbReference type="InterPro" id="IPR049043">
    <property type="entry name" value="WHD_RIOX1"/>
</dbReference>
<keyword evidence="11 12" id="KW-0539">Nucleus</keyword>
<dbReference type="SUPFAM" id="SSF51197">
    <property type="entry name" value="Clavaminate synthase-like"/>
    <property type="match status" value="1"/>
</dbReference>
<dbReference type="FunFam" id="3.90.930.40:FF:000001">
    <property type="entry name" value="ribosomal oxygenase 1 isoform X1"/>
    <property type="match status" value="1"/>
</dbReference>
<dbReference type="Pfam" id="PF21233">
    <property type="entry name" value="WHD_RIOX1"/>
    <property type="match status" value="1"/>
</dbReference>
<reference evidence="16" key="1">
    <citation type="journal article" date="2010" name="Nature">
        <title>The Amphimedon queenslandica genome and the evolution of animal complexity.</title>
        <authorList>
            <person name="Srivastava M."/>
            <person name="Simakov O."/>
            <person name="Chapman J."/>
            <person name="Fahey B."/>
            <person name="Gauthier M.E."/>
            <person name="Mitros T."/>
            <person name="Richards G.S."/>
            <person name="Conaco C."/>
            <person name="Dacre M."/>
            <person name="Hellsten U."/>
            <person name="Larroux C."/>
            <person name="Putnam N.H."/>
            <person name="Stanke M."/>
            <person name="Adamska M."/>
            <person name="Darling A."/>
            <person name="Degnan S.M."/>
            <person name="Oakley T.H."/>
            <person name="Plachetzki D.C."/>
            <person name="Zhai Y."/>
            <person name="Adamski M."/>
            <person name="Calcino A."/>
            <person name="Cummins S.F."/>
            <person name="Goodstein D.M."/>
            <person name="Harris C."/>
            <person name="Jackson D.J."/>
            <person name="Leys S.P."/>
            <person name="Shu S."/>
            <person name="Woodcroft B.J."/>
            <person name="Vervoort M."/>
            <person name="Kosik K.S."/>
            <person name="Manning G."/>
            <person name="Degnan B.M."/>
            <person name="Rokhsar D.S."/>
        </authorList>
    </citation>
    <scope>NUCLEOTIDE SEQUENCE [LARGE SCALE GENOMIC DNA]</scope>
</reference>
<keyword evidence="16" id="KW-1185">Reference proteome</keyword>
<keyword evidence="3" id="KW-0678">Repressor</keyword>
<dbReference type="STRING" id="400682.A0A1X7VN65"/>
<protein>
    <recommendedName>
        <fullName evidence="12">Bifunctional lysine-specific demethylase and histidyl-hydroxylase</fullName>
        <ecNumber evidence="12">1.14.11.-</ecNumber>
    </recommendedName>
</protein>
<dbReference type="GO" id="GO:0032453">
    <property type="term" value="F:histone H3K4 demethylase activity"/>
    <property type="evidence" value="ECO:0007669"/>
    <property type="project" value="TreeGrafter"/>
</dbReference>
<keyword evidence="5" id="KW-0156">Chromatin regulator</keyword>
<evidence type="ECO:0000256" key="4">
    <source>
        <dbReference type="ARBA" id="ARBA00022723"/>
    </source>
</evidence>
<feature type="region of interest" description="Disordered" evidence="13">
    <location>
        <begin position="1"/>
        <end position="115"/>
    </location>
</feature>
<evidence type="ECO:0000256" key="12">
    <source>
        <dbReference type="RuleBase" id="RU366061"/>
    </source>
</evidence>
<dbReference type="Gene3D" id="2.60.120.650">
    <property type="entry name" value="Cupin"/>
    <property type="match status" value="1"/>
</dbReference>
<dbReference type="KEGG" id="aqu:100636565"/>
<sequence length="565" mass="65353">MATMSAFQVYKGEEKEEEDSNESIVSKKKRKKRAKDSSDNSNKRKKRKILKSFDAGNKNSRNVTKGSKKLMKIKHKTNSFSSIEEEEESEEQADDTESLSSDEGKEGCVPNFDVPFKNQFKPDQYEDSRAAGKALFQLLIYPFSCDKFYKNDWEQKPVMIPRNVPHYNDGWFSSRDLDRILRENHIEHLVNIRITSYADGEKEVEQSSGRAHAPMVWDRFSDGYSIQFLNPQTYSRPMWLLTSFLQEHFSSFVGANIYLTPAGTQGFAPHYDDIEAFVVQVEGKKRWRLYKPRNRYEILPRTSSNDLDEEEIGKPILDIILNPGDLLYFPRGVIHQAVALPDTHSLHITLSTAQKHTWGDFFERMLPLALKSAIEEDEDFRHSLPWDYSDYVGFVHGNSKDKRICQFFDKTHDLFSRIVQYAPLLSAADEMAVDFLHSSLPPCLSENEKKCMIYNRGPSLEEDGKVTHQTMITLDTMIKIVRQKSVRLTNDGSEYSLYFNTGNTRIYKEKDPQVIVLEEEDAMAIQFLIKSYPKFVYVRDLPLDLDLKKTSLCLTLYEQGIIICC</sequence>
<evidence type="ECO:0000256" key="6">
    <source>
        <dbReference type="ARBA" id="ARBA00022964"/>
    </source>
</evidence>
<dbReference type="EnsemblMetazoa" id="Aqu2.1.40838_001">
    <property type="protein sequence ID" value="Aqu2.1.40838_001"/>
    <property type="gene ID" value="Aqu2.1.40838"/>
</dbReference>
<dbReference type="PROSITE" id="PS51184">
    <property type="entry name" value="JMJC"/>
    <property type="match status" value="1"/>
</dbReference>
<keyword evidence="7 12" id="KW-0560">Oxidoreductase</keyword>
<dbReference type="EnsemblMetazoa" id="XM_020008727.1">
    <property type="protein sequence ID" value="XP_019864286.1"/>
    <property type="gene ID" value="LOC100636565"/>
</dbReference>
<dbReference type="eggNOG" id="KOG3706">
    <property type="taxonomic scope" value="Eukaryota"/>
</dbReference>
<reference evidence="15" key="2">
    <citation type="submission" date="2017-05" db="UniProtKB">
        <authorList>
            <consortium name="EnsemblMetazoa"/>
        </authorList>
    </citation>
    <scope>IDENTIFICATION</scope>
</reference>